<sequence length="1267" mass="147089">MFEEQSLLSDRPEATRSTEDKSLNIENGSGFVNGNANGIKMKGFDETIDLATLDSGNELLYPESGKKLPMKTSDRLLDDLLCDIEVMDREKQSFSMLNSETLNYAKIRYSLKPNSLGFIQDQVIIQTKYEYTSRTCPSHNKIDVLLGVLVDTKLLQELERKAFEEITDIPIHHVKISIKTRGSLETNKKLVGVSRYHRIDKLHEFDRLDLMTYDPNDEQLVDSSIYVSEDTNRLILIEIFKPEFSPNDKDVSLSRNDIKIRYMKASERFPELSPENAPTQLECINTLFKIFKGPLVRKSEDEPLKTINADNILLNSNMNPSALVSHFSFTLSEEEVNDERNVKRLIREYEPPNLIDYKANWKVRKLREAFTRKCLELVTYGNLIISSLSSDYLKDPQFVKKFRLLHALQPEFTLFPWLQILSDFKTRNIELMSVGHEKGYHLQEAQTRVYYSPLDCDSHFINLSVCYHYTDRDIIQNYEKLLSLDERNAGIYFDSLNLVANRKGSYQLISYCGRQDIIGQEALQNSLAVFGIDYREASLSSIDESLLLSIYKHEWKTNMDNNRIRDLKNALRLLAKYLKSDYLKFYIDHEPYRNIQQAYDVLEIDESVDDDIIQTAYTVKINDSPGLKIDCDRGLFTIASVKRSLMLYNFLFDQCPEFQTYYGPNRYSYQQALNVLQVNENAPDSTLLNIFQQKWSQSPISEPDQLLNIKSALMKIGLERNSKLVINYLETGTIDPNCLPAENWPMGINNIGNTCYLNSLLQYYFSISPLREYITEYQQTLNNFNAQNNENVSKRRIGGREVGKNEIERSIQFLYQLRDLYNTMMHSSERCVTPRRELAYLAFAPSNTDVEFEAQETLKDRQETDNIEKMEVDSSETPDFRGKMENNDNGVDIEMKDEKSISSEIKKDDGNAETKIAKIDPEQLENALELGRQQDVTECIGNVLFQLESSSYPDSLSEDNEQNDLIKDLFFGETNQIIKPLNSSSTPRSKIERFLSLLVNIADHPKDIYDALDVYFKDEFLTMEEYGEVKRELAIRTFPTILQIQIQRVYYDRERFMPFKSIEPLPFDTEIYLDRYAETDNALLLEKKNQAELLKAKLNKLRERQSELLFRNELGLSRKDAYKETSNFLRSGVLMQSGIEFEQANNAAHLLDEASGRVSEELSTIYLEISDLEDRIAHQFDDFKEHGYTLFAVFIHRGEASYGHYWVYIKDYANNIWRKYNDETVTEVPEEEVMNFTEGNTATPYFIVFVKKGHENDIEPLKRIIAP</sequence>
<dbReference type="PROSITE" id="PS00973">
    <property type="entry name" value="USP_2"/>
    <property type="match status" value="1"/>
</dbReference>
<proteinExistence type="predicted"/>
<evidence type="ECO:0000256" key="2">
    <source>
        <dbReference type="ARBA" id="ARBA00012759"/>
    </source>
</evidence>
<evidence type="ECO:0000256" key="5">
    <source>
        <dbReference type="ARBA" id="ARBA00022801"/>
    </source>
</evidence>
<dbReference type="GO" id="GO:0016787">
    <property type="term" value="F:hydrolase activity"/>
    <property type="evidence" value="ECO:0007669"/>
    <property type="project" value="UniProtKB-KW"/>
</dbReference>
<dbReference type="Proteomes" id="UP001623330">
    <property type="component" value="Unassembled WGS sequence"/>
</dbReference>
<keyword evidence="5 9" id="KW-0378">Hydrolase</keyword>
<evidence type="ECO:0000256" key="3">
    <source>
        <dbReference type="ARBA" id="ARBA00022670"/>
    </source>
</evidence>
<feature type="region of interest" description="Disordered" evidence="7">
    <location>
        <begin position="1"/>
        <end position="26"/>
    </location>
</feature>
<dbReference type="Gene3D" id="3.90.70.10">
    <property type="entry name" value="Cysteine proteinases"/>
    <property type="match status" value="1"/>
</dbReference>
<dbReference type="InterPro" id="IPR018200">
    <property type="entry name" value="USP_CS"/>
</dbReference>
<dbReference type="InterPro" id="IPR044635">
    <property type="entry name" value="UBP14-like"/>
</dbReference>
<evidence type="ECO:0000256" key="7">
    <source>
        <dbReference type="SAM" id="MobiDB-lite"/>
    </source>
</evidence>
<evidence type="ECO:0000256" key="4">
    <source>
        <dbReference type="ARBA" id="ARBA00022786"/>
    </source>
</evidence>
<dbReference type="PANTHER" id="PTHR43982">
    <property type="entry name" value="UBIQUITIN CARBOXYL-TERMINAL HYDROLASE"/>
    <property type="match status" value="1"/>
</dbReference>
<dbReference type="InterPro" id="IPR001394">
    <property type="entry name" value="Peptidase_C19_UCH"/>
</dbReference>
<gene>
    <name evidence="9" type="ORF">RNJ44_04232</name>
</gene>
<dbReference type="PROSITE" id="PS50235">
    <property type="entry name" value="USP_3"/>
    <property type="match status" value="1"/>
</dbReference>
<protein>
    <recommendedName>
        <fullName evidence="2">ubiquitinyl hydrolase 1</fullName>
        <ecNumber evidence="2">3.4.19.12</ecNumber>
    </recommendedName>
</protein>
<dbReference type="Pfam" id="PF00443">
    <property type="entry name" value="UCH"/>
    <property type="match status" value="1"/>
</dbReference>
<evidence type="ECO:0000313" key="9">
    <source>
        <dbReference type="EMBL" id="KAL3232316.1"/>
    </source>
</evidence>
<keyword evidence="3" id="KW-0645">Protease</keyword>
<feature type="domain" description="USP" evidence="8">
    <location>
        <begin position="746"/>
        <end position="1252"/>
    </location>
</feature>
<dbReference type="InterPro" id="IPR025305">
    <property type="entry name" value="UCH_repeat_domain"/>
</dbReference>
<feature type="compositionally biased region" description="Basic and acidic residues" evidence="7">
    <location>
        <begin position="870"/>
        <end position="886"/>
    </location>
</feature>
<keyword evidence="4" id="KW-0833">Ubl conjugation pathway</keyword>
<feature type="region of interest" description="Disordered" evidence="7">
    <location>
        <begin position="870"/>
        <end position="890"/>
    </location>
</feature>
<dbReference type="InterPro" id="IPR028889">
    <property type="entry name" value="USP"/>
</dbReference>
<evidence type="ECO:0000259" key="8">
    <source>
        <dbReference type="PROSITE" id="PS50235"/>
    </source>
</evidence>
<dbReference type="SUPFAM" id="SSF54001">
    <property type="entry name" value="Cysteine proteinases"/>
    <property type="match status" value="1"/>
</dbReference>
<name>A0ABR4NUB8_9SACH</name>
<feature type="compositionally biased region" description="Basic and acidic residues" evidence="7">
    <location>
        <begin position="10"/>
        <end position="23"/>
    </location>
</feature>
<reference evidence="9 10" key="1">
    <citation type="submission" date="2024-05" db="EMBL/GenBank/DDBJ databases">
        <title>Long read based assembly of the Candida bracarensis genome reveals expanded adhesin content.</title>
        <authorList>
            <person name="Marcet-Houben M."/>
            <person name="Ksiezopolska E."/>
            <person name="Gabaldon T."/>
        </authorList>
    </citation>
    <scope>NUCLEOTIDE SEQUENCE [LARGE SCALE GENOMIC DNA]</scope>
    <source>
        <strain evidence="9 10">CBM6</strain>
    </source>
</reference>
<dbReference type="EC" id="3.4.19.12" evidence="2"/>
<comment type="catalytic activity">
    <reaction evidence="1">
        <text>Thiol-dependent hydrolysis of ester, thioester, amide, peptide and isopeptide bonds formed by the C-terminal Gly of ubiquitin (a 76-residue protein attached to proteins as an intracellular targeting signal).</text>
        <dbReference type="EC" id="3.4.19.12"/>
    </reaction>
</comment>
<dbReference type="CDD" id="cd02666">
    <property type="entry name" value="Peptidase_C19J"/>
    <property type="match status" value="1"/>
</dbReference>
<dbReference type="InterPro" id="IPR038765">
    <property type="entry name" value="Papain-like_cys_pep_sf"/>
</dbReference>
<dbReference type="Pfam" id="PF13446">
    <property type="entry name" value="RPT"/>
    <property type="match status" value="3"/>
</dbReference>
<keyword evidence="10" id="KW-1185">Reference proteome</keyword>
<dbReference type="PROSITE" id="PS00972">
    <property type="entry name" value="USP_1"/>
    <property type="match status" value="1"/>
</dbReference>
<evidence type="ECO:0000256" key="6">
    <source>
        <dbReference type="ARBA" id="ARBA00022807"/>
    </source>
</evidence>
<dbReference type="PANTHER" id="PTHR43982:SF6">
    <property type="entry name" value="UBIQUITIN CARBOXYL-TERMINAL HYDROLASE 2-RELATED"/>
    <property type="match status" value="1"/>
</dbReference>
<keyword evidence="6" id="KW-0788">Thiol protease</keyword>
<accession>A0ABR4NUB8</accession>
<organism evidence="9 10">
    <name type="scientific">Nakaseomyces bracarensis</name>
    <dbReference type="NCBI Taxonomy" id="273131"/>
    <lineage>
        <taxon>Eukaryota</taxon>
        <taxon>Fungi</taxon>
        <taxon>Dikarya</taxon>
        <taxon>Ascomycota</taxon>
        <taxon>Saccharomycotina</taxon>
        <taxon>Saccharomycetes</taxon>
        <taxon>Saccharomycetales</taxon>
        <taxon>Saccharomycetaceae</taxon>
        <taxon>Nakaseomyces</taxon>
    </lineage>
</organism>
<evidence type="ECO:0000313" key="10">
    <source>
        <dbReference type="Proteomes" id="UP001623330"/>
    </source>
</evidence>
<comment type="caution">
    <text evidence="9">The sequence shown here is derived from an EMBL/GenBank/DDBJ whole genome shotgun (WGS) entry which is preliminary data.</text>
</comment>
<dbReference type="EMBL" id="JBEVYD010000005">
    <property type="protein sequence ID" value="KAL3232316.1"/>
    <property type="molecule type" value="Genomic_DNA"/>
</dbReference>
<evidence type="ECO:0000256" key="1">
    <source>
        <dbReference type="ARBA" id="ARBA00000707"/>
    </source>
</evidence>